<evidence type="ECO:0000256" key="1">
    <source>
        <dbReference type="SAM" id="Phobius"/>
    </source>
</evidence>
<dbReference type="AlphaFoldDB" id="A0A2W5FLJ6"/>
<keyword evidence="1" id="KW-1133">Transmembrane helix</keyword>
<dbReference type="Gene3D" id="1.10.260.40">
    <property type="entry name" value="lambda repressor-like DNA-binding domains"/>
    <property type="match status" value="1"/>
</dbReference>
<feature type="transmembrane region" description="Helical" evidence="1">
    <location>
        <begin position="12"/>
        <end position="30"/>
    </location>
</feature>
<reference evidence="2 3" key="1">
    <citation type="submission" date="2017-08" db="EMBL/GenBank/DDBJ databases">
        <title>Infants hospitalized years apart are colonized by the same room-sourced microbial strains.</title>
        <authorList>
            <person name="Brooks B."/>
            <person name="Olm M.R."/>
            <person name="Firek B.A."/>
            <person name="Baker R."/>
            <person name="Thomas B.C."/>
            <person name="Morowitz M.J."/>
            <person name="Banfield J.F."/>
        </authorList>
    </citation>
    <scope>NUCLEOTIDE SEQUENCE [LARGE SCALE GENOMIC DNA]</scope>
    <source>
        <strain evidence="2">S2_006_000_R2_64</strain>
    </source>
</reference>
<gene>
    <name evidence="2" type="ORF">DI586_02590</name>
</gene>
<proteinExistence type="predicted"/>
<dbReference type="GO" id="GO:0003677">
    <property type="term" value="F:DNA binding"/>
    <property type="evidence" value="ECO:0007669"/>
    <property type="project" value="InterPro"/>
</dbReference>
<protein>
    <submittedName>
        <fullName evidence="2">Uncharacterized protein</fullName>
    </submittedName>
</protein>
<dbReference type="EMBL" id="QFOT01000015">
    <property type="protein sequence ID" value="PZP56801.1"/>
    <property type="molecule type" value="Genomic_DNA"/>
</dbReference>
<dbReference type="Proteomes" id="UP000249739">
    <property type="component" value="Unassembled WGS sequence"/>
</dbReference>
<evidence type="ECO:0000313" key="2">
    <source>
        <dbReference type="EMBL" id="PZP56801.1"/>
    </source>
</evidence>
<keyword evidence="1" id="KW-0472">Membrane</keyword>
<dbReference type="Pfam" id="PF13560">
    <property type="entry name" value="HTH_31"/>
    <property type="match status" value="1"/>
</dbReference>
<accession>A0A2W5FLJ6</accession>
<dbReference type="SUPFAM" id="SSF47413">
    <property type="entry name" value="lambda repressor-like DNA-binding domains"/>
    <property type="match status" value="1"/>
</dbReference>
<dbReference type="InterPro" id="IPR010982">
    <property type="entry name" value="Lambda_DNA-bd_dom_sf"/>
</dbReference>
<comment type="caution">
    <text evidence="2">The sequence shown here is derived from an EMBL/GenBank/DDBJ whole genome shotgun (WGS) entry which is preliminary data.</text>
</comment>
<keyword evidence="1" id="KW-0812">Transmembrane</keyword>
<sequence length="156" mass="17559">MLLNNQKFIYELLYIIIILLMIKIMIYNQYMDYKQIANLLAHQKHQLGMSEAYIGKTAHVSQPTVHRILSGLHDRAAWNDIVAIGKVLGVSFSALVVPAEDQIEARAEKIAKSIARKVEATSQLEGQGLSDRGQERLSRQTVHELIAGPRGKLWQA</sequence>
<name>A0A2W5FLJ6_9BACT</name>
<organism evidence="2 3">
    <name type="scientific">Micavibrio aeruginosavorus</name>
    <dbReference type="NCBI Taxonomy" id="349221"/>
    <lineage>
        <taxon>Bacteria</taxon>
        <taxon>Pseudomonadati</taxon>
        <taxon>Bdellovibrionota</taxon>
        <taxon>Bdellovibrionia</taxon>
        <taxon>Bdellovibrionales</taxon>
        <taxon>Pseudobdellovibrionaceae</taxon>
        <taxon>Micavibrio</taxon>
    </lineage>
</organism>
<evidence type="ECO:0000313" key="3">
    <source>
        <dbReference type="Proteomes" id="UP000249739"/>
    </source>
</evidence>